<dbReference type="EMBL" id="JANPWB010000009">
    <property type="protein sequence ID" value="KAJ1152867.1"/>
    <property type="molecule type" value="Genomic_DNA"/>
</dbReference>
<comment type="caution">
    <text evidence="1">The sequence shown here is derived from an EMBL/GenBank/DDBJ whole genome shotgun (WGS) entry which is preliminary data.</text>
</comment>
<dbReference type="AlphaFoldDB" id="A0AAV7RMS6"/>
<organism evidence="1 2">
    <name type="scientific">Pleurodeles waltl</name>
    <name type="common">Iberian ribbed newt</name>
    <dbReference type="NCBI Taxonomy" id="8319"/>
    <lineage>
        <taxon>Eukaryota</taxon>
        <taxon>Metazoa</taxon>
        <taxon>Chordata</taxon>
        <taxon>Craniata</taxon>
        <taxon>Vertebrata</taxon>
        <taxon>Euteleostomi</taxon>
        <taxon>Amphibia</taxon>
        <taxon>Batrachia</taxon>
        <taxon>Caudata</taxon>
        <taxon>Salamandroidea</taxon>
        <taxon>Salamandridae</taxon>
        <taxon>Pleurodelinae</taxon>
        <taxon>Pleurodeles</taxon>
    </lineage>
</organism>
<evidence type="ECO:0000313" key="1">
    <source>
        <dbReference type="EMBL" id="KAJ1152867.1"/>
    </source>
</evidence>
<dbReference type="Proteomes" id="UP001066276">
    <property type="component" value="Chromosome 5"/>
</dbReference>
<sequence>MVLAWRRQKHLFDINERITVLQELQQFRDANASASAASLGIKDVPITSTGWIPKVGDLVREKYGVKKEFCPSYRAPVPVLGIHDTRTVILPLLPSSKENRLVDNVRLHSVADSAQQTKRNKQ</sequence>
<accession>A0AAV7RMS6</accession>
<protein>
    <submittedName>
        <fullName evidence="1">Uncharacterized protein</fullName>
    </submittedName>
</protein>
<proteinExistence type="predicted"/>
<gene>
    <name evidence="1" type="ORF">NDU88_005641</name>
</gene>
<keyword evidence="2" id="KW-1185">Reference proteome</keyword>
<name>A0AAV7RMS6_PLEWA</name>
<reference evidence="1" key="1">
    <citation type="journal article" date="2022" name="bioRxiv">
        <title>Sequencing and chromosome-scale assembly of the giantPleurodeles waltlgenome.</title>
        <authorList>
            <person name="Brown T."/>
            <person name="Elewa A."/>
            <person name="Iarovenko S."/>
            <person name="Subramanian E."/>
            <person name="Araus A.J."/>
            <person name="Petzold A."/>
            <person name="Susuki M."/>
            <person name="Suzuki K.-i.T."/>
            <person name="Hayashi T."/>
            <person name="Toyoda A."/>
            <person name="Oliveira C."/>
            <person name="Osipova E."/>
            <person name="Leigh N.D."/>
            <person name="Simon A."/>
            <person name="Yun M.H."/>
        </authorList>
    </citation>
    <scope>NUCLEOTIDE SEQUENCE</scope>
    <source>
        <strain evidence="1">20211129_DDA</strain>
        <tissue evidence="1">Liver</tissue>
    </source>
</reference>
<evidence type="ECO:0000313" key="2">
    <source>
        <dbReference type="Proteomes" id="UP001066276"/>
    </source>
</evidence>
<dbReference type="Gene3D" id="2.30.30.140">
    <property type="match status" value="1"/>
</dbReference>